<organism evidence="3">
    <name type="scientific">gut metagenome</name>
    <dbReference type="NCBI Taxonomy" id="749906"/>
    <lineage>
        <taxon>unclassified sequences</taxon>
        <taxon>metagenomes</taxon>
        <taxon>organismal metagenomes</taxon>
    </lineage>
</organism>
<dbReference type="EMBL" id="AMCI01000518">
    <property type="protein sequence ID" value="EJX08886.1"/>
    <property type="molecule type" value="Genomic_DNA"/>
</dbReference>
<sequence length="155" mass="17513">MKKLGLLLVLCLVAWTAGAQTWAPITWTAYGLTFDAPKGILVEEDTEETFLLNNSKFYITVQSLESEEMKKEDLPVYLKDYANDDGVKNQTKTETFELPQFHVCSLQGDSDSDRCLYACLMTKDAGSGFYLSIICAPERAQDAERILKSFQMEEE</sequence>
<accession>J9D7V4</accession>
<comment type="caution">
    <text evidence="3">The sequence shown here is derived from an EMBL/GenBank/DDBJ whole genome shotgun (WGS) entry which is preliminary data.</text>
</comment>
<dbReference type="InterPro" id="IPR024403">
    <property type="entry name" value="DHOase_cat"/>
</dbReference>
<dbReference type="Pfam" id="PF12890">
    <property type="entry name" value="DHOase"/>
    <property type="match status" value="1"/>
</dbReference>
<gene>
    <name evidence="3" type="ORF">EVA_03010</name>
</gene>
<feature type="domain" description="Dihydroorotase catalytic" evidence="2">
    <location>
        <begin position="25"/>
        <end position="138"/>
    </location>
</feature>
<evidence type="ECO:0000313" key="3">
    <source>
        <dbReference type="EMBL" id="EJX08886.1"/>
    </source>
</evidence>
<reference evidence="3" key="1">
    <citation type="journal article" date="2012" name="PLoS ONE">
        <title>Gene sets for utilization of primary and secondary nutrition supplies in the distal gut of endangered iberian lynx.</title>
        <authorList>
            <person name="Alcaide M."/>
            <person name="Messina E."/>
            <person name="Richter M."/>
            <person name="Bargiela R."/>
            <person name="Peplies J."/>
            <person name="Huws S.A."/>
            <person name="Newbold C.J."/>
            <person name="Golyshin P.N."/>
            <person name="Simon M.A."/>
            <person name="Lopez G."/>
            <person name="Yakimov M.M."/>
            <person name="Ferrer M."/>
        </authorList>
    </citation>
    <scope>NUCLEOTIDE SEQUENCE</scope>
</reference>
<name>J9D7V4_9ZZZZ</name>
<dbReference type="AlphaFoldDB" id="J9D7V4"/>
<evidence type="ECO:0000259" key="2">
    <source>
        <dbReference type="Pfam" id="PF12890"/>
    </source>
</evidence>
<evidence type="ECO:0000256" key="1">
    <source>
        <dbReference type="ARBA" id="ARBA00022975"/>
    </source>
</evidence>
<keyword evidence="1" id="KW-0665">Pyrimidine biosynthesis</keyword>
<protein>
    <recommendedName>
        <fullName evidence="2">Dihydroorotase catalytic domain-containing protein</fullName>
    </recommendedName>
</protein>
<proteinExistence type="predicted"/>